<dbReference type="InterPro" id="IPR007702">
    <property type="entry name" value="Janus"/>
</dbReference>
<evidence type="ECO:0000256" key="6">
    <source>
        <dbReference type="PIRSR" id="PIRSR607702-2"/>
    </source>
</evidence>
<dbReference type="PANTHER" id="PTHR12258:SF5">
    <property type="entry name" value="BCDNA.GH02250-RELATED"/>
    <property type="match status" value="1"/>
</dbReference>
<evidence type="ECO:0000313" key="8">
    <source>
        <dbReference type="Proteomes" id="UP000078046"/>
    </source>
</evidence>
<gene>
    <name evidence="7" type="ORF">A3Q56_00651</name>
</gene>
<protein>
    <submittedName>
        <fullName evidence="7">Phosphohistidine phosphatase</fullName>
    </submittedName>
</protein>
<evidence type="ECO:0000256" key="3">
    <source>
        <dbReference type="ARBA" id="ARBA00022782"/>
    </source>
</evidence>
<organism evidence="7 8">
    <name type="scientific">Intoshia linei</name>
    <dbReference type="NCBI Taxonomy" id="1819745"/>
    <lineage>
        <taxon>Eukaryota</taxon>
        <taxon>Metazoa</taxon>
        <taxon>Spiralia</taxon>
        <taxon>Lophotrochozoa</taxon>
        <taxon>Mesozoa</taxon>
        <taxon>Orthonectida</taxon>
        <taxon>Rhopaluridae</taxon>
        <taxon>Intoshia</taxon>
    </lineage>
</organism>
<dbReference type="OrthoDB" id="10249612at2759"/>
<feature type="binding site" evidence="6">
    <location>
        <position position="17"/>
    </location>
    <ligand>
        <name>substrate</name>
    </ligand>
</feature>
<evidence type="ECO:0000256" key="4">
    <source>
        <dbReference type="ARBA" id="ARBA00022928"/>
    </source>
</evidence>
<sequence>MQVEGIDKFIQDNCDCKYILIESTCRFTKEKKLYVRFNTEKFYHYEIFDDFDETNDKATNKCLGGGYLKGDNESNSLHIYGISIGYGKANHSVTSDLIKQYYSQYTIIIDD</sequence>
<proteinExistence type="inferred from homology"/>
<comment type="function">
    <text evidence="1">JanA and janB regulate somatic sex differentiation.</text>
</comment>
<evidence type="ECO:0000313" key="7">
    <source>
        <dbReference type="EMBL" id="OAF71543.1"/>
    </source>
</evidence>
<keyword evidence="8" id="KW-1185">Reference proteome</keyword>
<evidence type="ECO:0000256" key="5">
    <source>
        <dbReference type="PIRSR" id="PIRSR607702-1"/>
    </source>
</evidence>
<dbReference type="AlphaFoldDB" id="A0A177BCX8"/>
<dbReference type="InterPro" id="IPR038596">
    <property type="entry name" value="Janus_sf"/>
</dbReference>
<feature type="active site" description="Proton acceptor" evidence="5">
    <location>
        <position position="44"/>
    </location>
</feature>
<name>A0A177BCX8_9BILA</name>
<dbReference type="Proteomes" id="UP000078046">
    <property type="component" value="Unassembled WGS sequence"/>
</dbReference>
<dbReference type="GO" id="GO:0007548">
    <property type="term" value="P:sex differentiation"/>
    <property type="evidence" value="ECO:0007669"/>
    <property type="project" value="UniProtKB-KW"/>
</dbReference>
<dbReference type="GO" id="GO:0101006">
    <property type="term" value="F:protein histidine phosphatase activity"/>
    <property type="evidence" value="ECO:0007669"/>
    <property type="project" value="TreeGrafter"/>
</dbReference>
<dbReference type="PANTHER" id="PTHR12258">
    <property type="entry name" value="JANUS-A/JANUS-B"/>
    <property type="match status" value="1"/>
</dbReference>
<dbReference type="Pfam" id="PF05005">
    <property type="entry name" value="Ocnus"/>
    <property type="match status" value="1"/>
</dbReference>
<evidence type="ECO:0000256" key="1">
    <source>
        <dbReference type="ARBA" id="ARBA00002508"/>
    </source>
</evidence>
<accession>A0A177BCX8</accession>
<keyword evidence="4" id="KW-0726">Sexual differentiation</keyword>
<keyword evidence="3" id="KW-0221">Differentiation</keyword>
<comment type="similarity">
    <text evidence="2">Belongs to the janus family.</text>
</comment>
<dbReference type="GO" id="GO:0030154">
    <property type="term" value="P:cell differentiation"/>
    <property type="evidence" value="ECO:0007669"/>
    <property type="project" value="UniProtKB-KW"/>
</dbReference>
<dbReference type="GO" id="GO:0005829">
    <property type="term" value="C:cytosol"/>
    <property type="evidence" value="ECO:0007669"/>
    <property type="project" value="TreeGrafter"/>
</dbReference>
<evidence type="ECO:0000256" key="2">
    <source>
        <dbReference type="ARBA" id="ARBA00010971"/>
    </source>
</evidence>
<dbReference type="Gene3D" id="3.50.20.20">
    <property type="entry name" value="Janus/Ocnus"/>
    <property type="match status" value="1"/>
</dbReference>
<dbReference type="SUPFAM" id="SSF143724">
    <property type="entry name" value="PHP14-like"/>
    <property type="match status" value="1"/>
</dbReference>
<dbReference type="EMBL" id="LWCA01000042">
    <property type="protein sequence ID" value="OAF71543.1"/>
    <property type="molecule type" value="Genomic_DNA"/>
</dbReference>
<comment type="caution">
    <text evidence="7">The sequence shown here is derived from an EMBL/GenBank/DDBJ whole genome shotgun (WGS) entry which is preliminary data.</text>
</comment>
<reference evidence="7 8" key="1">
    <citation type="submission" date="2016-04" db="EMBL/GenBank/DDBJ databases">
        <title>The genome of Intoshia linei affirms orthonectids as highly simplified spiralians.</title>
        <authorList>
            <person name="Mikhailov K.V."/>
            <person name="Slusarev G.S."/>
            <person name="Nikitin M.A."/>
            <person name="Logacheva M.D."/>
            <person name="Penin A."/>
            <person name="Aleoshin V."/>
            <person name="Panchin Y.V."/>
        </authorList>
    </citation>
    <scope>NUCLEOTIDE SEQUENCE [LARGE SCALE GENOMIC DNA]</scope>
    <source>
        <strain evidence="7">Intl2013</strain>
        <tissue evidence="7">Whole animal</tissue>
    </source>
</reference>